<evidence type="ECO:0000313" key="3">
    <source>
        <dbReference type="Proteomes" id="UP000597762"/>
    </source>
</evidence>
<gene>
    <name evidence="2" type="ORF">SPHA_10303</name>
</gene>
<evidence type="ECO:0000259" key="1">
    <source>
        <dbReference type="PROSITE" id="PS50041"/>
    </source>
</evidence>
<dbReference type="InterPro" id="IPR001304">
    <property type="entry name" value="C-type_lectin-like"/>
</dbReference>
<dbReference type="AlphaFoldDB" id="A0A812B587"/>
<reference evidence="2" key="1">
    <citation type="submission" date="2021-01" db="EMBL/GenBank/DDBJ databases">
        <authorList>
            <person name="Li R."/>
            <person name="Bekaert M."/>
        </authorList>
    </citation>
    <scope>NUCLEOTIDE SEQUENCE</scope>
    <source>
        <strain evidence="2">Farmed</strain>
    </source>
</reference>
<sequence length="182" mass="20608">MSFVSIEPTGYAHSSTPDAHNRCLWRSLLLRRLASSFSLLLSLKSVMPSRIDLLQVVRSLAAFSHKDELIHSAVLAEPIGYEVNAELGKLIENVSSIAWIGYNYIPDHANESNIDIGYWSDWSPESITVALWDINQPSLNFGRCTYISQTTNNDWKWRLSPCEDIKPFLCQRTACLQGKESF</sequence>
<dbReference type="PROSITE" id="PS50041">
    <property type="entry name" value="C_TYPE_LECTIN_2"/>
    <property type="match status" value="1"/>
</dbReference>
<dbReference type="InterPro" id="IPR016186">
    <property type="entry name" value="C-type_lectin-like/link_sf"/>
</dbReference>
<dbReference type="EMBL" id="CAHIKZ030000333">
    <property type="protein sequence ID" value="CAE1168918.1"/>
    <property type="molecule type" value="Genomic_DNA"/>
</dbReference>
<accession>A0A812B587</accession>
<name>A0A812B587_ACAPH</name>
<keyword evidence="3" id="KW-1185">Reference proteome</keyword>
<dbReference type="Proteomes" id="UP000597762">
    <property type="component" value="Unassembled WGS sequence"/>
</dbReference>
<organism evidence="2 3">
    <name type="scientific">Acanthosepion pharaonis</name>
    <name type="common">Pharaoh cuttlefish</name>
    <name type="synonym">Sepia pharaonis</name>
    <dbReference type="NCBI Taxonomy" id="158019"/>
    <lineage>
        <taxon>Eukaryota</taxon>
        <taxon>Metazoa</taxon>
        <taxon>Spiralia</taxon>
        <taxon>Lophotrochozoa</taxon>
        <taxon>Mollusca</taxon>
        <taxon>Cephalopoda</taxon>
        <taxon>Coleoidea</taxon>
        <taxon>Decapodiformes</taxon>
        <taxon>Sepiida</taxon>
        <taxon>Sepiina</taxon>
        <taxon>Sepiidae</taxon>
        <taxon>Acanthosepion</taxon>
    </lineage>
</organism>
<dbReference type="InterPro" id="IPR016187">
    <property type="entry name" value="CTDL_fold"/>
</dbReference>
<dbReference type="SUPFAM" id="SSF56436">
    <property type="entry name" value="C-type lectin-like"/>
    <property type="match status" value="1"/>
</dbReference>
<dbReference type="Pfam" id="PF00059">
    <property type="entry name" value="Lectin_C"/>
    <property type="match status" value="1"/>
</dbReference>
<proteinExistence type="predicted"/>
<evidence type="ECO:0000313" key="2">
    <source>
        <dbReference type="EMBL" id="CAE1168918.1"/>
    </source>
</evidence>
<comment type="caution">
    <text evidence="2">The sequence shown here is derived from an EMBL/GenBank/DDBJ whole genome shotgun (WGS) entry which is preliminary data.</text>
</comment>
<protein>
    <recommendedName>
        <fullName evidence="1">C-type lectin domain-containing protein</fullName>
    </recommendedName>
</protein>
<dbReference type="CDD" id="cd00037">
    <property type="entry name" value="CLECT"/>
    <property type="match status" value="1"/>
</dbReference>
<feature type="domain" description="C-type lectin" evidence="1">
    <location>
        <begin position="87"/>
        <end position="171"/>
    </location>
</feature>
<dbReference type="Gene3D" id="3.10.100.10">
    <property type="entry name" value="Mannose-Binding Protein A, subunit A"/>
    <property type="match status" value="1"/>
</dbReference>